<sequence length="237" mass="24789">MNIEIKYRPTNSIACVSLENGEQVVAEPGAMIGMSTNVSMSTGMRESSKQKKGGLLGKIASAAKQMLSGESFFTNTFTAAGGPGEVLLAQALTGDIFVEEVPQTGITMQSGAYIANTPGVDIEAKMGGAKTFFGGEGLFVLEATPTAPGQQVVIGAFGGIEEMQVDGSIVIDNGHLVAWDSTLQLNLKKASSSWLGSLLSGEGKVFEISGQGRVWLQTRQPIEFGRAVGDMLPPRNA</sequence>
<dbReference type="Pfam" id="PF01987">
    <property type="entry name" value="AIM24"/>
    <property type="match status" value="1"/>
</dbReference>
<name>A0A4Y6PR42_PERCE</name>
<organism evidence="1 2">
    <name type="scientific">Persicimonas caeni</name>
    <dbReference type="NCBI Taxonomy" id="2292766"/>
    <lineage>
        <taxon>Bacteria</taxon>
        <taxon>Deltaproteobacteria</taxon>
        <taxon>Bradymonadales</taxon>
        <taxon>Bradymonadaceae</taxon>
        <taxon>Persicimonas</taxon>
    </lineage>
</organism>
<dbReference type="PANTHER" id="PTHR43657:SF1">
    <property type="entry name" value="ALTERED INHERITANCE OF MITOCHONDRIA PROTEIN 24, MITOCHONDRIAL"/>
    <property type="match status" value="1"/>
</dbReference>
<dbReference type="InterPro" id="IPR016031">
    <property type="entry name" value="Trp_RNA-bd_attenuator-like_dom"/>
</dbReference>
<dbReference type="AlphaFoldDB" id="A0A4Y6PR42"/>
<reference evidence="1 2" key="1">
    <citation type="submission" date="2019-06" db="EMBL/GenBank/DDBJ databases">
        <title>Persicimonas caeni gen. nov., sp. nov., a predatory bacterium isolated from solar saltern.</title>
        <authorList>
            <person name="Wang S."/>
        </authorList>
    </citation>
    <scope>NUCLEOTIDE SEQUENCE [LARGE SCALE GENOMIC DNA]</scope>
    <source>
        <strain evidence="1 2">YN101</strain>
    </source>
</reference>
<dbReference type="InterPro" id="IPR002838">
    <property type="entry name" value="AIM24"/>
</dbReference>
<dbReference type="SUPFAM" id="SSF51219">
    <property type="entry name" value="TRAP-like"/>
    <property type="match status" value="1"/>
</dbReference>
<accession>A0A4Y6PR42</accession>
<evidence type="ECO:0000313" key="1">
    <source>
        <dbReference type="EMBL" id="QDG50487.1"/>
    </source>
</evidence>
<dbReference type="PANTHER" id="PTHR43657">
    <property type="entry name" value="TRYPTOPHAN RNA-BINDING ATTENUATOR PROTEIN-LIKE PROTEIN"/>
    <property type="match status" value="1"/>
</dbReference>
<dbReference type="OrthoDB" id="9779518at2"/>
<dbReference type="Gene3D" id="3.60.160.10">
    <property type="entry name" value="Mitochondrial biogenesis AIM24"/>
    <property type="match status" value="1"/>
</dbReference>
<protein>
    <submittedName>
        <fullName evidence="1">TIGR00266 family protein</fullName>
    </submittedName>
</protein>
<dbReference type="EMBL" id="CP041186">
    <property type="protein sequence ID" value="QDG50487.1"/>
    <property type="molecule type" value="Genomic_DNA"/>
</dbReference>
<accession>A0A5B8Y3E5</accession>
<keyword evidence="2" id="KW-1185">Reference proteome</keyword>
<evidence type="ECO:0000313" key="2">
    <source>
        <dbReference type="Proteomes" id="UP000315995"/>
    </source>
</evidence>
<dbReference type="InterPro" id="IPR036983">
    <property type="entry name" value="AIM24_sf"/>
</dbReference>
<dbReference type="Proteomes" id="UP000315995">
    <property type="component" value="Chromosome"/>
</dbReference>
<proteinExistence type="predicted"/>
<dbReference type="RefSeq" id="WP_141196979.1">
    <property type="nucleotide sequence ID" value="NZ_CP041186.1"/>
</dbReference>
<gene>
    <name evidence="1" type="ORF">FIV42_06990</name>
</gene>
<dbReference type="NCBIfam" id="TIGR00266">
    <property type="entry name" value="TIGR00266 family protein"/>
    <property type="match status" value="1"/>
</dbReference>